<name>A0ABR2VXD2_9FUNG</name>
<dbReference type="GO" id="GO:0003677">
    <property type="term" value="F:DNA binding"/>
    <property type="evidence" value="ECO:0007669"/>
    <property type="project" value="UniProtKB-KW"/>
</dbReference>
<evidence type="ECO:0000256" key="1">
    <source>
        <dbReference type="SAM" id="MobiDB-lite"/>
    </source>
</evidence>
<feature type="region of interest" description="Disordered" evidence="1">
    <location>
        <begin position="121"/>
        <end position="158"/>
    </location>
</feature>
<evidence type="ECO:0000313" key="2">
    <source>
        <dbReference type="EMBL" id="KAK9709133.1"/>
    </source>
</evidence>
<evidence type="ECO:0000313" key="3">
    <source>
        <dbReference type="Proteomes" id="UP001479436"/>
    </source>
</evidence>
<keyword evidence="2" id="KW-0238">DNA-binding</keyword>
<feature type="compositionally biased region" description="Polar residues" evidence="1">
    <location>
        <begin position="35"/>
        <end position="79"/>
    </location>
</feature>
<reference evidence="2 3" key="1">
    <citation type="submission" date="2023-04" db="EMBL/GenBank/DDBJ databases">
        <title>Genome of Basidiobolus ranarum AG-B5.</title>
        <authorList>
            <person name="Stajich J.E."/>
            <person name="Carter-House D."/>
            <person name="Gryganskyi A."/>
        </authorList>
    </citation>
    <scope>NUCLEOTIDE SEQUENCE [LARGE SCALE GENOMIC DNA]</scope>
    <source>
        <strain evidence="2 3">AG-B5</strain>
    </source>
</reference>
<organism evidence="2 3">
    <name type="scientific">Basidiobolus ranarum</name>
    <dbReference type="NCBI Taxonomy" id="34480"/>
    <lineage>
        <taxon>Eukaryota</taxon>
        <taxon>Fungi</taxon>
        <taxon>Fungi incertae sedis</taxon>
        <taxon>Zoopagomycota</taxon>
        <taxon>Entomophthoromycotina</taxon>
        <taxon>Basidiobolomycetes</taxon>
        <taxon>Basidiobolales</taxon>
        <taxon>Basidiobolaceae</taxon>
        <taxon>Basidiobolus</taxon>
    </lineage>
</organism>
<dbReference type="Proteomes" id="UP001479436">
    <property type="component" value="Unassembled WGS sequence"/>
</dbReference>
<comment type="caution">
    <text evidence="2">The sequence shown here is derived from an EMBL/GenBank/DDBJ whole genome shotgun (WGS) entry which is preliminary data.</text>
</comment>
<accession>A0ABR2VXD2</accession>
<feature type="compositionally biased region" description="Basic and acidic residues" evidence="1">
    <location>
        <begin position="148"/>
        <end position="158"/>
    </location>
</feature>
<keyword evidence="3" id="KW-1185">Reference proteome</keyword>
<gene>
    <name evidence="2" type="primary">SNT1_3</name>
    <name evidence="2" type="ORF">K7432_009237</name>
</gene>
<sequence length="403" mass="45372">MEASDSVEVSINIQSGDTLIPCDGKSIDLLEKTADPSSTNEDTMASTAQIPCTNTKKQKSNQSDLEDVSSMTSENTTAVSCIESGSGESSLQGASHACLPQMDEHSLEVSHQDLKKSFTNFQSEDDNTHLRSCEDPSDVTSNNPEDLGITHEPKGLKSTHETMVQIEEQDGSHIDQQETDVKEVTFAEEKTSLTQDKIFTLIDHIDSEIGRYEALLVNVRKNKKSCIEAESLEMENSLDSSNRVEVKTKVIQLLKPDYEAKRSANSDLTVSQTTLGTSSCPNPPEPLLYQQIYAENRSLAKSNINPFPGPIYKSLEDYPFYSKNIEKHKKIRGLIFTHLRHKSNSLEEKETRLRQEYKEHLDSWRIRVIKLDKRREKKRSRKHIEDELLVSNASVRAQRRGGS</sequence>
<protein>
    <submittedName>
        <fullName evidence="2">DNA-binding protein snt1</fullName>
    </submittedName>
</protein>
<dbReference type="EMBL" id="JASJQH010007432">
    <property type="protein sequence ID" value="KAK9709133.1"/>
    <property type="molecule type" value="Genomic_DNA"/>
</dbReference>
<proteinExistence type="predicted"/>
<feature type="region of interest" description="Disordered" evidence="1">
    <location>
        <begin position="33"/>
        <end position="93"/>
    </location>
</feature>